<evidence type="ECO:0000256" key="5">
    <source>
        <dbReference type="ARBA" id="ARBA00023157"/>
    </source>
</evidence>
<dbReference type="InterPro" id="IPR036922">
    <property type="entry name" value="Rieske_2Fe-2S_sf"/>
</dbReference>
<keyword evidence="4" id="KW-0411">Iron-sulfur</keyword>
<keyword evidence="2" id="KW-0479">Metal-binding</keyword>
<dbReference type="Pfam" id="PF00355">
    <property type="entry name" value="Rieske"/>
    <property type="match status" value="1"/>
</dbReference>
<dbReference type="Proteomes" id="UP000036780">
    <property type="component" value="Unassembled WGS sequence"/>
</dbReference>
<evidence type="ECO:0000256" key="1">
    <source>
        <dbReference type="ARBA" id="ARBA00022714"/>
    </source>
</evidence>
<dbReference type="InterPro" id="IPR036188">
    <property type="entry name" value="FAD/NAD-bd_sf"/>
</dbReference>
<dbReference type="PRINTS" id="PR00162">
    <property type="entry name" value="RIESKE"/>
</dbReference>
<dbReference type="SUPFAM" id="SSF50022">
    <property type="entry name" value="ISP domain"/>
    <property type="match status" value="1"/>
</dbReference>
<dbReference type="GO" id="GO:0005737">
    <property type="term" value="C:cytoplasm"/>
    <property type="evidence" value="ECO:0007669"/>
    <property type="project" value="TreeGrafter"/>
</dbReference>
<dbReference type="GeneID" id="66870540"/>
<name>A0A0L0QP01_VIRPA</name>
<dbReference type="InterPro" id="IPR006076">
    <property type="entry name" value="FAD-dep_OxRdtase"/>
</dbReference>
<dbReference type="GO" id="GO:0016705">
    <property type="term" value="F:oxidoreductase activity, acting on paired donors, with incorporation or reduction of molecular oxygen"/>
    <property type="evidence" value="ECO:0007669"/>
    <property type="project" value="UniProtKB-ARBA"/>
</dbReference>
<dbReference type="InterPro" id="IPR038010">
    <property type="entry name" value="YhfW_C"/>
</dbReference>
<dbReference type="EMBL" id="LGTO01000007">
    <property type="protein sequence ID" value="KNE20312.1"/>
    <property type="molecule type" value="Genomic_DNA"/>
</dbReference>
<dbReference type="InterPro" id="IPR005805">
    <property type="entry name" value="Rieske_Fe-S_prot_C"/>
</dbReference>
<dbReference type="RefSeq" id="WP_050352884.1">
    <property type="nucleotide sequence ID" value="NZ_CP073011.1"/>
</dbReference>
<dbReference type="GO" id="GO:0016020">
    <property type="term" value="C:membrane"/>
    <property type="evidence" value="ECO:0007669"/>
    <property type="project" value="InterPro"/>
</dbReference>
<gene>
    <name evidence="7" type="ORF">AFK71_18195</name>
</gene>
<dbReference type="CDD" id="cd03477">
    <property type="entry name" value="Rieske_YhfW_C"/>
    <property type="match status" value="1"/>
</dbReference>
<protein>
    <submittedName>
        <fullName evidence="7">(2Fe-2S)-binding protein</fullName>
    </submittedName>
</protein>
<evidence type="ECO:0000259" key="6">
    <source>
        <dbReference type="PROSITE" id="PS51296"/>
    </source>
</evidence>
<evidence type="ECO:0000313" key="7">
    <source>
        <dbReference type="EMBL" id="KNE20312.1"/>
    </source>
</evidence>
<feature type="domain" description="Rieske" evidence="6">
    <location>
        <begin position="425"/>
        <end position="514"/>
    </location>
</feature>
<keyword evidence="8" id="KW-1185">Reference proteome</keyword>
<keyword evidence="3" id="KW-0408">Iron</keyword>
<dbReference type="Pfam" id="PF01266">
    <property type="entry name" value="DAO"/>
    <property type="match status" value="1"/>
</dbReference>
<dbReference type="GO" id="GO:0004497">
    <property type="term" value="F:monooxygenase activity"/>
    <property type="evidence" value="ECO:0007669"/>
    <property type="project" value="UniProtKB-ARBA"/>
</dbReference>
<dbReference type="PANTHER" id="PTHR13847:SF274">
    <property type="entry name" value="RIESKE 2FE-2S IRON-SULFUR PROTEIN YHFW-RELATED"/>
    <property type="match status" value="1"/>
</dbReference>
<dbReference type="GO" id="GO:0051537">
    <property type="term" value="F:2 iron, 2 sulfur cluster binding"/>
    <property type="evidence" value="ECO:0007669"/>
    <property type="project" value="UniProtKB-KW"/>
</dbReference>
<evidence type="ECO:0000256" key="3">
    <source>
        <dbReference type="ARBA" id="ARBA00023004"/>
    </source>
</evidence>
<keyword evidence="5" id="KW-1015">Disulfide bond</keyword>
<dbReference type="GO" id="GO:0046872">
    <property type="term" value="F:metal ion binding"/>
    <property type="evidence" value="ECO:0007669"/>
    <property type="project" value="UniProtKB-KW"/>
</dbReference>
<accession>A0A0L0QP01</accession>
<reference evidence="8" key="1">
    <citation type="submission" date="2015-07" db="EMBL/GenBank/DDBJ databases">
        <title>Fjat-10053 dsm26.</title>
        <authorList>
            <person name="Liu B."/>
            <person name="Wang J."/>
            <person name="Zhu Y."/>
            <person name="Liu G."/>
            <person name="Chen Q."/>
            <person name="Chen Z."/>
            <person name="Lan J."/>
            <person name="Che J."/>
            <person name="Ge C."/>
            <person name="Shi H."/>
            <person name="Pan Z."/>
            <person name="Liu X."/>
        </authorList>
    </citation>
    <scope>NUCLEOTIDE SEQUENCE [LARGE SCALE GENOMIC DNA]</scope>
    <source>
        <strain evidence="8">DSM 26</strain>
    </source>
</reference>
<sequence length="514" mass="58387">MVHFHLPEHSQSYWRDTSKLKEFPSLDTSIHTEVGVVGGGITGITTAYLLTKQNVKVTLIDANPILKGTTGHTTAKITAQHGLIYDELIQHFGLEQATLYYKAMDGAKQFIENTIKELQIKCDYYHDDAFIYTNSDQWKNDLEKEKAAYDQLGIKSELLEAMPLQLPMKLALQMQNQAHFHPLKYLTALLEKSLKNGLTVYENTVAVDIDHNHTSPVIVTKEGHRITCNHIISASHFPFYDRDSFYFTRMYAERAYVLGMQATQKYPGGMYINAESPTRSVRSTKWDGKELWLISGENHKTGQGKPTHEHFKSLQAFAEENFTVASYDYRWSAQDLTTLDKVPYIGYLKKSTPNILVATGFRKWGMTNGTAAANILTDLIMQVTNEYAELFEPSRFKADPSIKKFVQTNTDVAKQMIQGKLDNTNNQFDLEQLKTDQATVTRINGKRSGVYKDIENQIHIVDTTCTHLKCEVEWNSGERTWDCPCHGSRFSYTGEVINGPANKPLKKMAPDKLN</sequence>
<dbReference type="FunFam" id="2.102.10.10:FF:000014">
    <property type="entry name" value="Oxidoreductase, FAD dependent"/>
    <property type="match status" value="1"/>
</dbReference>
<proteinExistence type="predicted"/>
<dbReference type="Gene3D" id="3.50.50.60">
    <property type="entry name" value="FAD/NAD(P)-binding domain"/>
    <property type="match status" value="1"/>
</dbReference>
<dbReference type="PANTHER" id="PTHR13847">
    <property type="entry name" value="SARCOSINE DEHYDROGENASE-RELATED"/>
    <property type="match status" value="1"/>
</dbReference>
<dbReference type="Gene3D" id="3.30.9.10">
    <property type="entry name" value="D-Amino Acid Oxidase, subunit A, domain 2"/>
    <property type="match status" value="1"/>
</dbReference>
<dbReference type="AlphaFoldDB" id="A0A0L0QP01"/>
<dbReference type="PROSITE" id="PS51296">
    <property type="entry name" value="RIESKE"/>
    <property type="match status" value="1"/>
</dbReference>
<dbReference type="SUPFAM" id="SSF51905">
    <property type="entry name" value="FAD/NAD(P)-binding domain"/>
    <property type="match status" value="1"/>
</dbReference>
<evidence type="ECO:0000313" key="8">
    <source>
        <dbReference type="Proteomes" id="UP000036780"/>
    </source>
</evidence>
<evidence type="ECO:0000256" key="2">
    <source>
        <dbReference type="ARBA" id="ARBA00022723"/>
    </source>
</evidence>
<keyword evidence="1" id="KW-0001">2Fe-2S</keyword>
<dbReference type="OrthoDB" id="9767869at2"/>
<evidence type="ECO:0000256" key="4">
    <source>
        <dbReference type="ARBA" id="ARBA00023014"/>
    </source>
</evidence>
<comment type="caution">
    <text evidence="7">The sequence shown here is derived from an EMBL/GenBank/DDBJ whole genome shotgun (WGS) entry which is preliminary data.</text>
</comment>
<dbReference type="PATRIC" id="fig|1473.5.peg.2369"/>
<dbReference type="InterPro" id="IPR017941">
    <property type="entry name" value="Rieske_2Fe-2S"/>
</dbReference>
<organism evidence="7 8">
    <name type="scientific">Virgibacillus pantothenticus</name>
    <dbReference type="NCBI Taxonomy" id="1473"/>
    <lineage>
        <taxon>Bacteria</taxon>
        <taxon>Bacillati</taxon>
        <taxon>Bacillota</taxon>
        <taxon>Bacilli</taxon>
        <taxon>Bacillales</taxon>
        <taxon>Bacillaceae</taxon>
        <taxon>Virgibacillus</taxon>
    </lineage>
</organism>
<dbReference type="Gene3D" id="2.102.10.10">
    <property type="entry name" value="Rieske [2Fe-2S] iron-sulphur domain"/>
    <property type="match status" value="1"/>
</dbReference>